<evidence type="ECO:0000259" key="10">
    <source>
        <dbReference type="Pfam" id="PF00999"/>
    </source>
</evidence>
<dbReference type="GO" id="GO:1902600">
    <property type="term" value="P:proton transmembrane transport"/>
    <property type="evidence" value="ECO:0007669"/>
    <property type="project" value="InterPro"/>
</dbReference>
<feature type="transmembrane region" description="Helical" evidence="9">
    <location>
        <begin position="544"/>
        <end position="564"/>
    </location>
</feature>
<feature type="transmembrane region" description="Helical" evidence="9">
    <location>
        <begin position="514"/>
        <end position="538"/>
    </location>
</feature>
<evidence type="ECO:0000256" key="6">
    <source>
        <dbReference type="ARBA" id="ARBA00022989"/>
    </source>
</evidence>
<feature type="transmembrane region" description="Helical" evidence="9">
    <location>
        <begin position="298"/>
        <end position="320"/>
    </location>
</feature>
<dbReference type="AlphaFoldDB" id="A0A5J6QWB7"/>
<accession>A0A5J6QWB7</accession>
<dbReference type="GO" id="GO:0015297">
    <property type="term" value="F:antiporter activity"/>
    <property type="evidence" value="ECO:0007669"/>
    <property type="project" value="UniProtKB-KW"/>
</dbReference>
<evidence type="ECO:0000256" key="4">
    <source>
        <dbReference type="ARBA" id="ARBA00022449"/>
    </source>
</evidence>
<keyword evidence="12" id="KW-1185">Reference proteome</keyword>
<dbReference type="PANTHER" id="PTHR42751">
    <property type="entry name" value="SODIUM/HYDROGEN EXCHANGER FAMILY/TRKA DOMAIN PROTEIN"/>
    <property type="match status" value="1"/>
</dbReference>
<feature type="transmembrane region" description="Helical" evidence="9">
    <location>
        <begin position="273"/>
        <end position="292"/>
    </location>
</feature>
<feature type="transmembrane region" description="Helical" evidence="9">
    <location>
        <begin position="332"/>
        <end position="351"/>
    </location>
</feature>
<dbReference type="InterPro" id="IPR006153">
    <property type="entry name" value="Cation/H_exchanger_TM"/>
</dbReference>
<keyword evidence="7" id="KW-0406">Ion transport</keyword>
<reference evidence="11 12" key="1">
    <citation type="submission" date="2019-08" db="EMBL/GenBank/DDBJ databases">
        <title>Whole-genome Sequencing of e-waste polymer degrading bacterium Pseudomonas sp. strain PE08.</title>
        <authorList>
            <person name="Kirdat K."/>
            <person name="Debbarma P."/>
            <person name="Narawade N."/>
            <person name="Suyal D."/>
            <person name="Thorat V."/>
            <person name="Shouche Y."/>
            <person name="Goel R."/>
            <person name="Yadav A."/>
        </authorList>
    </citation>
    <scope>NUCLEOTIDE SEQUENCE [LARGE SCALE GENOMIC DNA]</scope>
    <source>
        <strain evidence="11 12">PE08</strain>
    </source>
</reference>
<evidence type="ECO:0000256" key="9">
    <source>
        <dbReference type="SAM" id="Phobius"/>
    </source>
</evidence>
<gene>
    <name evidence="11" type="ORF">FXN65_27565</name>
</gene>
<feature type="transmembrane region" description="Helical" evidence="9">
    <location>
        <begin position="31"/>
        <end position="49"/>
    </location>
</feature>
<evidence type="ECO:0000256" key="7">
    <source>
        <dbReference type="ARBA" id="ARBA00023065"/>
    </source>
</evidence>
<dbReference type="GO" id="GO:0016020">
    <property type="term" value="C:membrane"/>
    <property type="evidence" value="ECO:0007669"/>
    <property type="project" value="UniProtKB-SubCell"/>
</dbReference>
<feature type="transmembrane region" description="Helical" evidence="9">
    <location>
        <begin position="119"/>
        <end position="138"/>
    </location>
</feature>
<name>A0A5J6QWB7_9GAMM</name>
<feature type="transmembrane region" description="Helical" evidence="9">
    <location>
        <begin position="466"/>
        <end position="484"/>
    </location>
</feature>
<keyword evidence="3" id="KW-0813">Transport</keyword>
<evidence type="ECO:0000313" key="12">
    <source>
        <dbReference type="Proteomes" id="UP000327179"/>
    </source>
</evidence>
<evidence type="ECO:0000256" key="8">
    <source>
        <dbReference type="ARBA" id="ARBA00023136"/>
    </source>
</evidence>
<comment type="similarity">
    <text evidence="2">Belongs to the monovalent cation:proton antiporter 2 (CPA2) transporter (TC 2.A.37) family.</text>
</comment>
<organism evidence="11 12">
    <name type="scientific">Metapseudomonas lalkuanensis</name>
    <dbReference type="NCBI Taxonomy" id="2604832"/>
    <lineage>
        <taxon>Bacteria</taxon>
        <taxon>Pseudomonadati</taxon>
        <taxon>Pseudomonadota</taxon>
        <taxon>Gammaproteobacteria</taxon>
        <taxon>Pseudomonadales</taxon>
        <taxon>Pseudomonadaceae</taxon>
        <taxon>Metapseudomonas</taxon>
    </lineage>
</organism>
<dbReference type="InterPro" id="IPR038770">
    <property type="entry name" value="Na+/solute_symporter_sf"/>
</dbReference>
<keyword evidence="5 9" id="KW-0812">Transmembrane</keyword>
<feature type="transmembrane region" description="Helical" evidence="9">
    <location>
        <begin position="150"/>
        <end position="172"/>
    </location>
</feature>
<dbReference type="RefSeq" id="WP_151138530.1">
    <property type="nucleotide sequence ID" value="NZ_CP043311.1"/>
</dbReference>
<feature type="transmembrane region" description="Helical" evidence="9">
    <location>
        <begin position="243"/>
        <end position="261"/>
    </location>
</feature>
<feature type="transmembrane region" description="Helical" evidence="9">
    <location>
        <begin position="192"/>
        <end position="213"/>
    </location>
</feature>
<dbReference type="EMBL" id="CP043311">
    <property type="protein sequence ID" value="QEY65641.1"/>
    <property type="molecule type" value="Genomic_DNA"/>
</dbReference>
<feature type="transmembrane region" description="Helical" evidence="9">
    <location>
        <begin position="425"/>
        <end position="446"/>
    </location>
</feature>
<dbReference type="PANTHER" id="PTHR42751:SF3">
    <property type="entry name" value="SODIUM_GLUTAMATE SYMPORTER"/>
    <property type="match status" value="1"/>
</dbReference>
<feature type="transmembrane region" description="Helical" evidence="9">
    <location>
        <begin position="220"/>
        <end position="237"/>
    </location>
</feature>
<comment type="subcellular location">
    <subcellularLocation>
        <location evidence="1">Membrane</location>
        <topology evidence="1">Multi-pass membrane protein</topology>
    </subcellularLocation>
</comment>
<protein>
    <submittedName>
        <fullName evidence="11">Cation:proton antiporter</fullName>
    </submittedName>
</protein>
<feature type="transmembrane region" description="Helical" evidence="9">
    <location>
        <begin position="87"/>
        <end position="107"/>
    </location>
</feature>
<keyword evidence="8 9" id="KW-0472">Membrane</keyword>
<evidence type="ECO:0000256" key="5">
    <source>
        <dbReference type="ARBA" id="ARBA00022692"/>
    </source>
</evidence>
<keyword evidence="6 9" id="KW-1133">Transmembrane helix</keyword>
<dbReference type="Pfam" id="PF00999">
    <property type="entry name" value="Na_H_Exchanger"/>
    <property type="match status" value="1"/>
</dbReference>
<evidence type="ECO:0000256" key="3">
    <source>
        <dbReference type="ARBA" id="ARBA00022448"/>
    </source>
</evidence>
<feature type="transmembrane region" description="Helical" evidence="9">
    <location>
        <begin position="61"/>
        <end position="80"/>
    </location>
</feature>
<proteinExistence type="inferred from homology"/>
<dbReference type="Gene3D" id="1.20.1530.20">
    <property type="match status" value="1"/>
</dbReference>
<evidence type="ECO:0000313" key="11">
    <source>
        <dbReference type="EMBL" id="QEY65641.1"/>
    </source>
</evidence>
<sequence>MHAIAFIQDLAVIMLVAGMVTILFHRFKQPVVLGYIVAGFIIGPHTPPFELIQDEETIKTLAELGVIFLMFCLGLEFSLAKLFKVGATAFIAAFLEIVLMIWIGYEIGSYFGWKTMDSLFLGAILAISSTTIIVKALSDLKMKNERFAQLIFGVLIVEDILGIGIIALLSGIAVSGSVETGEVFATVGKLTLFMIVALVIGILLVPRLLAYVAKFESNEMLLVTVLGLCFGFCLLVVKLEYSMVLGAFLIGAIMAESRQLGQIERLIEPVRDMFSAIFFVAIGLLIDPGILVEYAWPIVVITLAVVLGKMVSCGLGAFIAGNDGRTSLRVGMGLSQIGEFSFIIAALGITLQVTSDFLYPVAVAVSAITTLLTPYLIRAADPLSIKLAKAMPRPLARVFGYYGDWLRSIQPQGQSAVLAGMIRKILLQVIVNLALVVAIFLGSAYFAGTLAGYLSEWVASPNLQKALIWGGALLLSLPFLIAAYRKLKALSMLLAEMGVTPDKAGRHTERVRKVIAEVIPLLSLLGIMLLLMALSASILPTLELLVLIALLAAGVSALLWRWLIRVHSRMQIALMETLEQNQDQHHR</sequence>
<evidence type="ECO:0000256" key="2">
    <source>
        <dbReference type="ARBA" id="ARBA00005551"/>
    </source>
</evidence>
<evidence type="ECO:0000256" key="1">
    <source>
        <dbReference type="ARBA" id="ARBA00004141"/>
    </source>
</evidence>
<keyword evidence="4" id="KW-0050">Antiport</keyword>
<dbReference type="Proteomes" id="UP000327179">
    <property type="component" value="Chromosome"/>
</dbReference>
<dbReference type="KEGG" id="plal:FXN65_27565"/>
<feature type="transmembrane region" description="Helical" evidence="9">
    <location>
        <begin position="357"/>
        <end position="377"/>
    </location>
</feature>
<feature type="domain" description="Cation/H+ exchanger transmembrane" evidence="10">
    <location>
        <begin position="14"/>
        <end position="376"/>
    </location>
</feature>
<feature type="transmembrane region" description="Helical" evidence="9">
    <location>
        <begin position="6"/>
        <end position="24"/>
    </location>
</feature>